<organism evidence="1 2">
    <name type="scientific">Kribbella antiqua</name>
    <dbReference type="NCBI Taxonomy" id="2512217"/>
    <lineage>
        <taxon>Bacteria</taxon>
        <taxon>Bacillati</taxon>
        <taxon>Actinomycetota</taxon>
        <taxon>Actinomycetes</taxon>
        <taxon>Propionibacteriales</taxon>
        <taxon>Kribbellaceae</taxon>
        <taxon>Kribbella</taxon>
    </lineage>
</organism>
<dbReference type="AlphaFoldDB" id="A0A4R2I970"/>
<dbReference type="Proteomes" id="UP000295573">
    <property type="component" value="Unassembled WGS sequence"/>
</dbReference>
<evidence type="ECO:0000313" key="1">
    <source>
        <dbReference type="EMBL" id="TCO40951.1"/>
    </source>
</evidence>
<sequence length="158" mass="17293">MSTSDTIFLGTSEPLGIVAGWLADVLGLERLDDPELRENEHFFRGRARTVEGTILLLAEPNTYGEVDPEPEDVSAIDDYIGVVDIRVAGIKDEEAQAREALAIFDELAATQPDVALVLSHALSWIVAAYLPGAGVHNFPPRTSLDADALETWRPWVIR</sequence>
<protein>
    <submittedName>
        <fullName evidence="1">Uncharacterized protein</fullName>
    </submittedName>
</protein>
<dbReference type="RefSeq" id="WP_132156361.1">
    <property type="nucleotide sequence ID" value="NZ_SLWR01000016.1"/>
</dbReference>
<name>A0A4R2I970_9ACTN</name>
<accession>A0A4R2I970</accession>
<dbReference type="OrthoDB" id="3825408at2"/>
<proteinExistence type="predicted"/>
<dbReference type="EMBL" id="SLWR01000016">
    <property type="protein sequence ID" value="TCO40951.1"/>
    <property type="molecule type" value="Genomic_DNA"/>
</dbReference>
<evidence type="ECO:0000313" key="2">
    <source>
        <dbReference type="Proteomes" id="UP000295573"/>
    </source>
</evidence>
<keyword evidence="2" id="KW-1185">Reference proteome</keyword>
<reference evidence="1 2" key="1">
    <citation type="journal article" date="2015" name="Stand. Genomic Sci.">
        <title>Genomic Encyclopedia of Bacterial and Archaeal Type Strains, Phase III: the genomes of soil and plant-associated and newly described type strains.</title>
        <authorList>
            <person name="Whitman W.B."/>
            <person name="Woyke T."/>
            <person name="Klenk H.P."/>
            <person name="Zhou Y."/>
            <person name="Lilburn T.G."/>
            <person name="Beck B.J."/>
            <person name="De Vos P."/>
            <person name="Vandamme P."/>
            <person name="Eisen J.A."/>
            <person name="Garrity G."/>
            <person name="Hugenholtz P."/>
            <person name="Kyrpides N.C."/>
        </authorList>
    </citation>
    <scope>NUCLEOTIDE SEQUENCE [LARGE SCALE GENOMIC DNA]</scope>
    <source>
        <strain evidence="1 2">VKM Ac-2541</strain>
    </source>
</reference>
<comment type="caution">
    <text evidence="1">The sequence shown here is derived from an EMBL/GenBank/DDBJ whole genome shotgun (WGS) entry which is preliminary data.</text>
</comment>
<gene>
    <name evidence="1" type="ORF">EV646_11642</name>
</gene>